<keyword evidence="3" id="KW-0812">Transmembrane</keyword>
<evidence type="ECO:0000313" key="6">
    <source>
        <dbReference type="Proteomes" id="UP000001508"/>
    </source>
</evidence>
<dbReference type="OrthoDB" id="9790367at2"/>
<feature type="transmembrane region" description="Helical" evidence="3">
    <location>
        <begin position="72"/>
        <end position="91"/>
    </location>
</feature>
<organism evidence="5 6">
    <name type="scientific">Desulfurivibrio alkaliphilus (strain DSM 19089 / UNIQEM U267 / AHT2)</name>
    <dbReference type="NCBI Taxonomy" id="589865"/>
    <lineage>
        <taxon>Bacteria</taxon>
        <taxon>Pseudomonadati</taxon>
        <taxon>Thermodesulfobacteriota</taxon>
        <taxon>Desulfobulbia</taxon>
        <taxon>Desulfobulbales</taxon>
        <taxon>Desulfobulbaceae</taxon>
        <taxon>Desulfurivibrio</taxon>
    </lineage>
</organism>
<sequence length="285" mass="32104">MMTALNILVLIGAAMHLASIYLVSKLVRELPQDNLRQGWKILGIFIFFFFVSYLVYVFLQQSRTGELSGVDLIAPFILFFGAIFVLLVNLLSLKTTLELKRICTLEQENITDPLLGIYNRRYLEEMLELEFRLSRRDGLPLSILLLDIDHFKEVNDKHGHLAGDRTLLNLVQEIKGNLRETDQLARYGGEEILIMLPHTPEDGAKLVAEKIRRGIAGGIMVAAGEREDEGWPDISITVSIGVAGLRDEFSSGKELFAKADQALYRAKKTGRNRCVAASELEQKKK</sequence>
<dbReference type="GO" id="GO:1902201">
    <property type="term" value="P:negative regulation of bacterial-type flagellum-dependent cell motility"/>
    <property type="evidence" value="ECO:0007669"/>
    <property type="project" value="TreeGrafter"/>
</dbReference>
<dbReference type="AlphaFoldDB" id="D6Z5N6"/>
<keyword evidence="3" id="KW-1133">Transmembrane helix</keyword>
<dbReference type="InterPro" id="IPR000160">
    <property type="entry name" value="GGDEF_dom"/>
</dbReference>
<dbReference type="Proteomes" id="UP000001508">
    <property type="component" value="Chromosome"/>
</dbReference>
<dbReference type="InParanoid" id="D6Z5N6"/>
<keyword evidence="3" id="KW-0472">Membrane</keyword>
<dbReference type="InterPro" id="IPR043128">
    <property type="entry name" value="Rev_trsase/Diguanyl_cyclase"/>
</dbReference>
<dbReference type="STRING" id="589865.DaAHT2_2102"/>
<dbReference type="InterPro" id="IPR050469">
    <property type="entry name" value="Diguanylate_Cyclase"/>
</dbReference>
<dbReference type="EC" id="2.7.7.65" evidence="1"/>
<reference evidence="6" key="1">
    <citation type="submission" date="2010-02" db="EMBL/GenBank/DDBJ databases">
        <title>Complete sequence of Desulfurivibrio alkaliphilus AHT2.</title>
        <authorList>
            <consortium name="US DOE Joint Genome Institute"/>
            <person name="Pitluck S."/>
            <person name="Chertkov O."/>
            <person name="Detter J.C."/>
            <person name="Han C."/>
            <person name="Tapia R."/>
            <person name="Larimer F."/>
            <person name="Land M."/>
            <person name="Hauser L."/>
            <person name="Kyrpides N."/>
            <person name="Mikhailova N."/>
            <person name="Sorokin D.Y."/>
            <person name="Muyzer G."/>
            <person name="Woyke T."/>
        </authorList>
    </citation>
    <scope>NUCLEOTIDE SEQUENCE [LARGE SCALE GENOMIC DNA]</scope>
    <source>
        <strain evidence="6">DSM 19089 / UNIQEM U267 / AHT2</strain>
    </source>
</reference>
<dbReference type="GO" id="GO:0043709">
    <property type="term" value="P:cell adhesion involved in single-species biofilm formation"/>
    <property type="evidence" value="ECO:0007669"/>
    <property type="project" value="TreeGrafter"/>
</dbReference>
<dbReference type="CDD" id="cd01949">
    <property type="entry name" value="GGDEF"/>
    <property type="match status" value="1"/>
</dbReference>
<protein>
    <recommendedName>
        <fullName evidence="1">diguanylate cyclase</fullName>
        <ecNumber evidence="1">2.7.7.65</ecNumber>
    </recommendedName>
</protein>
<evidence type="ECO:0000256" key="3">
    <source>
        <dbReference type="SAM" id="Phobius"/>
    </source>
</evidence>
<dbReference type="GO" id="GO:0005886">
    <property type="term" value="C:plasma membrane"/>
    <property type="evidence" value="ECO:0007669"/>
    <property type="project" value="TreeGrafter"/>
</dbReference>
<name>D6Z5N6_DESAT</name>
<evidence type="ECO:0000256" key="1">
    <source>
        <dbReference type="ARBA" id="ARBA00012528"/>
    </source>
</evidence>
<dbReference type="GO" id="GO:0052621">
    <property type="term" value="F:diguanylate cyclase activity"/>
    <property type="evidence" value="ECO:0007669"/>
    <property type="project" value="UniProtKB-EC"/>
</dbReference>
<evidence type="ECO:0000313" key="5">
    <source>
        <dbReference type="EMBL" id="ADH86773.1"/>
    </source>
</evidence>
<keyword evidence="6" id="KW-1185">Reference proteome</keyword>
<dbReference type="InterPro" id="IPR029787">
    <property type="entry name" value="Nucleotide_cyclase"/>
</dbReference>
<evidence type="ECO:0000259" key="4">
    <source>
        <dbReference type="PROSITE" id="PS50887"/>
    </source>
</evidence>
<evidence type="ECO:0000256" key="2">
    <source>
        <dbReference type="ARBA" id="ARBA00034247"/>
    </source>
</evidence>
<dbReference type="PROSITE" id="PS50887">
    <property type="entry name" value="GGDEF"/>
    <property type="match status" value="1"/>
</dbReference>
<feature type="transmembrane region" description="Helical" evidence="3">
    <location>
        <begin position="6"/>
        <end position="27"/>
    </location>
</feature>
<dbReference type="KEGG" id="dak:DaAHT2_2102"/>
<dbReference type="RefSeq" id="WP_013164290.1">
    <property type="nucleotide sequence ID" value="NC_014216.1"/>
</dbReference>
<gene>
    <name evidence="5" type="ordered locus">DaAHT2_2102</name>
</gene>
<dbReference type="Gene3D" id="3.30.70.270">
    <property type="match status" value="1"/>
</dbReference>
<dbReference type="HOGENOM" id="CLU_000445_11_1_7"/>
<feature type="domain" description="GGDEF" evidence="4">
    <location>
        <begin position="139"/>
        <end position="279"/>
    </location>
</feature>
<dbReference type="NCBIfam" id="TIGR00254">
    <property type="entry name" value="GGDEF"/>
    <property type="match status" value="1"/>
</dbReference>
<dbReference type="FunCoup" id="D6Z5N6">
    <property type="interactions" value="87"/>
</dbReference>
<dbReference type="PANTHER" id="PTHR45138:SF9">
    <property type="entry name" value="DIGUANYLATE CYCLASE DGCM-RELATED"/>
    <property type="match status" value="1"/>
</dbReference>
<dbReference type="SUPFAM" id="SSF55073">
    <property type="entry name" value="Nucleotide cyclase"/>
    <property type="match status" value="1"/>
</dbReference>
<dbReference type="FunFam" id="3.30.70.270:FF:000001">
    <property type="entry name" value="Diguanylate cyclase domain protein"/>
    <property type="match status" value="1"/>
</dbReference>
<dbReference type="eggNOG" id="COG3706">
    <property type="taxonomic scope" value="Bacteria"/>
</dbReference>
<comment type="catalytic activity">
    <reaction evidence="2">
        <text>2 GTP = 3',3'-c-di-GMP + 2 diphosphate</text>
        <dbReference type="Rhea" id="RHEA:24898"/>
        <dbReference type="ChEBI" id="CHEBI:33019"/>
        <dbReference type="ChEBI" id="CHEBI:37565"/>
        <dbReference type="ChEBI" id="CHEBI:58805"/>
        <dbReference type="EC" id="2.7.7.65"/>
    </reaction>
</comment>
<dbReference type="PANTHER" id="PTHR45138">
    <property type="entry name" value="REGULATORY COMPONENTS OF SENSORY TRANSDUCTION SYSTEM"/>
    <property type="match status" value="1"/>
</dbReference>
<accession>D6Z5N6</accession>
<proteinExistence type="predicted"/>
<dbReference type="SMART" id="SM00267">
    <property type="entry name" value="GGDEF"/>
    <property type="match status" value="1"/>
</dbReference>
<dbReference type="Pfam" id="PF00990">
    <property type="entry name" value="GGDEF"/>
    <property type="match status" value="1"/>
</dbReference>
<dbReference type="EMBL" id="CP001940">
    <property type="protein sequence ID" value="ADH86773.1"/>
    <property type="molecule type" value="Genomic_DNA"/>
</dbReference>
<feature type="transmembrane region" description="Helical" evidence="3">
    <location>
        <begin position="39"/>
        <end position="60"/>
    </location>
</feature>